<dbReference type="Proteomes" id="UP000027222">
    <property type="component" value="Unassembled WGS sequence"/>
</dbReference>
<dbReference type="EMBL" id="KL142368">
    <property type="protein sequence ID" value="KDR84522.1"/>
    <property type="molecule type" value="Genomic_DNA"/>
</dbReference>
<evidence type="ECO:0000313" key="1">
    <source>
        <dbReference type="EMBL" id="KDR84522.1"/>
    </source>
</evidence>
<organism evidence="1 2">
    <name type="scientific">Galerina marginata (strain CBS 339.88)</name>
    <dbReference type="NCBI Taxonomy" id="685588"/>
    <lineage>
        <taxon>Eukaryota</taxon>
        <taxon>Fungi</taxon>
        <taxon>Dikarya</taxon>
        <taxon>Basidiomycota</taxon>
        <taxon>Agaricomycotina</taxon>
        <taxon>Agaricomycetes</taxon>
        <taxon>Agaricomycetidae</taxon>
        <taxon>Agaricales</taxon>
        <taxon>Agaricineae</taxon>
        <taxon>Strophariaceae</taxon>
        <taxon>Galerina</taxon>
    </lineage>
</organism>
<reference evidence="2" key="1">
    <citation type="journal article" date="2014" name="Proc. Natl. Acad. Sci. U.S.A.">
        <title>Extensive sampling of basidiomycete genomes demonstrates inadequacy of the white-rot/brown-rot paradigm for wood decay fungi.</title>
        <authorList>
            <person name="Riley R."/>
            <person name="Salamov A.A."/>
            <person name="Brown D.W."/>
            <person name="Nagy L.G."/>
            <person name="Floudas D."/>
            <person name="Held B.W."/>
            <person name="Levasseur A."/>
            <person name="Lombard V."/>
            <person name="Morin E."/>
            <person name="Otillar R."/>
            <person name="Lindquist E.A."/>
            <person name="Sun H."/>
            <person name="LaButti K.M."/>
            <person name="Schmutz J."/>
            <person name="Jabbour D."/>
            <person name="Luo H."/>
            <person name="Baker S.E."/>
            <person name="Pisabarro A.G."/>
            <person name="Walton J.D."/>
            <person name="Blanchette R.A."/>
            <person name="Henrissat B."/>
            <person name="Martin F."/>
            <person name="Cullen D."/>
            <person name="Hibbett D.S."/>
            <person name="Grigoriev I.V."/>
        </authorList>
    </citation>
    <scope>NUCLEOTIDE SEQUENCE [LARGE SCALE GENOMIC DNA]</scope>
    <source>
        <strain evidence="2">CBS 339.88</strain>
    </source>
</reference>
<sequence>MMILPTSYSDQHSTTSPVLYEHSDLHTSPLTLSWHPKITPYRLLTLTTTVGFGTWKTVSTQEGSTTTSTTIEWVTGTLLALLFFSVSSYDSREDAPWILQWLFKPDCMNFVWNILDWLSIPRPHYVSDEKYISPEDRSDHPPITMYRFLVSVVVASFGLSKAVIGFHGGSTAMTWADWGLGVPITTL</sequence>
<gene>
    <name evidence="1" type="ORF">GALMADRAFT_133798</name>
</gene>
<proteinExistence type="predicted"/>
<dbReference type="AlphaFoldDB" id="A0A067TQE2"/>
<protein>
    <submittedName>
        <fullName evidence="1">Uncharacterized protein</fullName>
    </submittedName>
</protein>
<evidence type="ECO:0000313" key="2">
    <source>
        <dbReference type="Proteomes" id="UP000027222"/>
    </source>
</evidence>
<dbReference type="HOGENOM" id="CLU_1447784_0_0_1"/>
<accession>A0A067TQE2</accession>
<dbReference type="OrthoDB" id="3268450at2759"/>
<name>A0A067TQE2_GALM3</name>
<keyword evidence="2" id="KW-1185">Reference proteome</keyword>